<dbReference type="AlphaFoldDB" id="A0A3Q0JNI9"/>
<dbReference type="GeneID" id="108254073"/>
<keyword evidence="2" id="KW-1185">Reference proteome</keyword>
<dbReference type="GO" id="GO:0070536">
    <property type="term" value="P:protein K63-linked deubiquitination"/>
    <property type="evidence" value="ECO:0007669"/>
    <property type="project" value="TreeGrafter"/>
</dbReference>
<dbReference type="Gene3D" id="3.40.140.10">
    <property type="entry name" value="Cytidine Deaminase, domain 2"/>
    <property type="match status" value="2"/>
</dbReference>
<proteinExistence type="predicted"/>
<gene>
    <name evidence="3" type="primary">LOC108254073</name>
</gene>
<evidence type="ECO:0000313" key="2">
    <source>
        <dbReference type="Proteomes" id="UP000079169"/>
    </source>
</evidence>
<feature type="region of interest" description="Disordered" evidence="1">
    <location>
        <begin position="1"/>
        <end position="38"/>
    </location>
</feature>
<dbReference type="GO" id="GO:0016020">
    <property type="term" value="C:membrane"/>
    <property type="evidence" value="ECO:0007669"/>
    <property type="project" value="TreeGrafter"/>
</dbReference>
<dbReference type="SUPFAM" id="SSF102712">
    <property type="entry name" value="JAB1/MPN domain"/>
    <property type="match status" value="1"/>
</dbReference>
<dbReference type="RefSeq" id="XP_026688365.1">
    <property type="nucleotide sequence ID" value="XM_026832564.1"/>
</dbReference>
<dbReference type="Proteomes" id="UP000079169">
    <property type="component" value="Unplaced"/>
</dbReference>
<protein>
    <submittedName>
        <fullName evidence="3">STAM-binding protein-like A</fullName>
    </submittedName>
</protein>
<accession>A0A3Q0JNI9</accession>
<dbReference type="PaxDb" id="121845-A0A3Q0JNI9"/>
<dbReference type="PANTHER" id="PTHR12947:SF13">
    <property type="entry name" value="FI19924P1"/>
    <property type="match status" value="1"/>
</dbReference>
<evidence type="ECO:0000313" key="3">
    <source>
        <dbReference type="RefSeq" id="XP_026688365.1"/>
    </source>
</evidence>
<dbReference type="GO" id="GO:0061578">
    <property type="term" value="F:K63-linked deubiquitinase activity"/>
    <property type="evidence" value="ECO:0007669"/>
    <property type="project" value="TreeGrafter"/>
</dbReference>
<name>A0A3Q0JNI9_DIACI</name>
<dbReference type="KEGG" id="dci:108254073"/>
<dbReference type="PANTHER" id="PTHR12947">
    <property type="entry name" value="AMSH-LIKE PROTEASE"/>
    <property type="match status" value="1"/>
</dbReference>
<organism evidence="2 3">
    <name type="scientific">Diaphorina citri</name>
    <name type="common">Asian citrus psyllid</name>
    <dbReference type="NCBI Taxonomy" id="121845"/>
    <lineage>
        <taxon>Eukaryota</taxon>
        <taxon>Metazoa</taxon>
        <taxon>Ecdysozoa</taxon>
        <taxon>Arthropoda</taxon>
        <taxon>Hexapoda</taxon>
        <taxon>Insecta</taxon>
        <taxon>Pterygota</taxon>
        <taxon>Neoptera</taxon>
        <taxon>Paraneoptera</taxon>
        <taxon>Hemiptera</taxon>
        <taxon>Sternorrhyncha</taxon>
        <taxon>Psylloidea</taxon>
        <taxon>Psyllidae</taxon>
        <taxon>Diaphorininae</taxon>
        <taxon>Diaphorina</taxon>
    </lineage>
</organism>
<sequence>MKISSRAKPDSPASSITSVPSFDRTKKPTAPATQSKDYGLTDHLRPVVIPAALLSSFLVLAQRNTDMNVETCGILAGRLIRSLPGSLTLVRQLLLSRILELTHPSQTAFLSSVDLHTHCSYQLMMPEAIAIVCAPKHNE</sequence>
<evidence type="ECO:0000256" key="1">
    <source>
        <dbReference type="SAM" id="MobiDB-lite"/>
    </source>
</evidence>
<dbReference type="GO" id="GO:0005768">
    <property type="term" value="C:endosome"/>
    <property type="evidence" value="ECO:0007669"/>
    <property type="project" value="TreeGrafter"/>
</dbReference>
<reference evidence="3" key="1">
    <citation type="submission" date="2025-08" db="UniProtKB">
        <authorList>
            <consortium name="RefSeq"/>
        </authorList>
    </citation>
    <scope>IDENTIFICATION</scope>
</reference>
<dbReference type="STRING" id="121845.A0A3Q0JNI9"/>